<proteinExistence type="predicted"/>
<evidence type="ECO:0000313" key="3">
    <source>
        <dbReference type="Proteomes" id="UP001454036"/>
    </source>
</evidence>
<reference evidence="2 3" key="1">
    <citation type="submission" date="2024-01" db="EMBL/GenBank/DDBJ databases">
        <title>The complete chloroplast genome sequence of Lithospermum erythrorhizon: insights into the phylogenetic relationship among Boraginaceae species and the maternal lineages of purple gromwells.</title>
        <authorList>
            <person name="Okada T."/>
            <person name="Watanabe K."/>
        </authorList>
    </citation>
    <scope>NUCLEOTIDE SEQUENCE [LARGE SCALE GENOMIC DNA]</scope>
</reference>
<keyword evidence="3" id="KW-1185">Reference proteome</keyword>
<evidence type="ECO:0000259" key="1">
    <source>
        <dbReference type="Pfam" id="PF01749"/>
    </source>
</evidence>
<dbReference type="EMBL" id="BAABME010021354">
    <property type="protein sequence ID" value="GAA0163071.1"/>
    <property type="molecule type" value="Genomic_DNA"/>
</dbReference>
<dbReference type="GO" id="GO:0006606">
    <property type="term" value="P:protein import into nucleus"/>
    <property type="evidence" value="ECO:0007669"/>
    <property type="project" value="InterPro"/>
</dbReference>
<sequence length="145" mass="16752">MIEEPRYIHLLHQVFPRIKASPPPKNLINRNTFGIAATPTLQIGGQLHKQKAAFDFQNDSMPSPIFPTATRPHHHLNSRPSKIEMRKKSYKIVGDATKARSRRLDTLIENWKNKRNDNLLKKRCGNSSVFRFSHLMMLINSKQLS</sequence>
<organism evidence="2 3">
    <name type="scientific">Lithospermum erythrorhizon</name>
    <name type="common">Purple gromwell</name>
    <name type="synonym">Lithospermum officinale var. erythrorhizon</name>
    <dbReference type="NCBI Taxonomy" id="34254"/>
    <lineage>
        <taxon>Eukaryota</taxon>
        <taxon>Viridiplantae</taxon>
        <taxon>Streptophyta</taxon>
        <taxon>Embryophyta</taxon>
        <taxon>Tracheophyta</taxon>
        <taxon>Spermatophyta</taxon>
        <taxon>Magnoliopsida</taxon>
        <taxon>eudicotyledons</taxon>
        <taxon>Gunneridae</taxon>
        <taxon>Pentapetalae</taxon>
        <taxon>asterids</taxon>
        <taxon>lamiids</taxon>
        <taxon>Boraginales</taxon>
        <taxon>Boraginaceae</taxon>
        <taxon>Boraginoideae</taxon>
        <taxon>Lithospermeae</taxon>
        <taxon>Lithospermum</taxon>
    </lineage>
</organism>
<comment type="caution">
    <text evidence="2">The sequence shown here is derived from an EMBL/GenBank/DDBJ whole genome shotgun (WGS) entry which is preliminary data.</text>
</comment>
<dbReference type="Pfam" id="PF01749">
    <property type="entry name" value="IBB"/>
    <property type="match status" value="1"/>
</dbReference>
<dbReference type="InterPro" id="IPR036975">
    <property type="entry name" value="Importin-a_IBB_sf"/>
</dbReference>
<evidence type="ECO:0000313" key="2">
    <source>
        <dbReference type="EMBL" id="GAA0163071.1"/>
    </source>
</evidence>
<gene>
    <name evidence="2" type="ORF">LIER_39520</name>
</gene>
<dbReference type="Proteomes" id="UP001454036">
    <property type="component" value="Unassembled WGS sequence"/>
</dbReference>
<dbReference type="AlphaFoldDB" id="A0AAV3QJB9"/>
<dbReference type="GO" id="GO:0061608">
    <property type="term" value="F:nuclear import signal receptor activity"/>
    <property type="evidence" value="ECO:0007669"/>
    <property type="project" value="InterPro"/>
</dbReference>
<name>A0AAV3QJB9_LITER</name>
<dbReference type="InterPro" id="IPR002652">
    <property type="entry name" value="Importin-a_IBB"/>
</dbReference>
<feature type="domain" description="IBB" evidence="1">
    <location>
        <begin position="86"/>
        <end position="125"/>
    </location>
</feature>
<accession>A0AAV3QJB9</accession>
<dbReference type="Gene3D" id="1.20.5.690">
    <property type="entry name" value="Importin-alpha, importin-beta-binding domain"/>
    <property type="match status" value="1"/>
</dbReference>
<protein>
    <recommendedName>
        <fullName evidence="1">IBB domain-containing protein</fullName>
    </recommendedName>
</protein>